<accession>A0A0E9V3N1</accession>
<proteinExistence type="predicted"/>
<name>A0A0E9V3N1_ANGAN</name>
<dbReference type="EMBL" id="GBXM01035971">
    <property type="protein sequence ID" value="JAH72606.1"/>
    <property type="molecule type" value="Transcribed_RNA"/>
</dbReference>
<reference evidence="1" key="2">
    <citation type="journal article" date="2015" name="Fish Shellfish Immunol.">
        <title>Early steps in the European eel (Anguilla anguilla)-Vibrio vulnificus interaction in the gills: Role of the RtxA13 toxin.</title>
        <authorList>
            <person name="Callol A."/>
            <person name="Pajuelo D."/>
            <person name="Ebbesson L."/>
            <person name="Teles M."/>
            <person name="MacKenzie S."/>
            <person name="Amaro C."/>
        </authorList>
    </citation>
    <scope>NUCLEOTIDE SEQUENCE</scope>
</reference>
<evidence type="ECO:0000313" key="1">
    <source>
        <dbReference type="EMBL" id="JAH72606.1"/>
    </source>
</evidence>
<organism evidence="1">
    <name type="scientific">Anguilla anguilla</name>
    <name type="common">European freshwater eel</name>
    <name type="synonym">Muraena anguilla</name>
    <dbReference type="NCBI Taxonomy" id="7936"/>
    <lineage>
        <taxon>Eukaryota</taxon>
        <taxon>Metazoa</taxon>
        <taxon>Chordata</taxon>
        <taxon>Craniata</taxon>
        <taxon>Vertebrata</taxon>
        <taxon>Euteleostomi</taxon>
        <taxon>Actinopterygii</taxon>
        <taxon>Neopterygii</taxon>
        <taxon>Teleostei</taxon>
        <taxon>Anguilliformes</taxon>
        <taxon>Anguillidae</taxon>
        <taxon>Anguilla</taxon>
    </lineage>
</organism>
<dbReference type="AlphaFoldDB" id="A0A0E9V3N1"/>
<sequence length="46" mass="5465">MFLQILLFYSIFYNGFKLDYASWDSEKTKLHGALVHFKMGTQWSSD</sequence>
<protein>
    <submittedName>
        <fullName evidence="1">Uncharacterized protein</fullName>
    </submittedName>
</protein>
<reference evidence="1" key="1">
    <citation type="submission" date="2014-11" db="EMBL/GenBank/DDBJ databases">
        <authorList>
            <person name="Amaro Gonzalez C."/>
        </authorList>
    </citation>
    <scope>NUCLEOTIDE SEQUENCE</scope>
</reference>